<feature type="region of interest" description="Disordered" evidence="1">
    <location>
        <begin position="541"/>
        <end position="563"/>
    </location>
</feature>
<evidence type="ECO:0000256" key="1">
    <source>
        <dbReference type="SAM" id="MobiDB-lite"/>
    </source>
</evidence>
<keyword evidence="3" id="KW-1185">Reference proteome</keyword>
<dbReference type="Proteomes" id="UP000039865">
    <property type="component" value="Unassembled WGS sequence"/>
</dbReference>
<accession>A0A078AXI1</accession>
<dbReference type="EMBL" id="CCKQ01015351">
    <property type="protein sequence ID" value="CDW87170.1"/>
    <property type="molecule type" value="Genomic_DNA"/>
</dbReference>
<proteinExistence type="predicted"/>
<feature type="compositionally biased region" description="Basic and acidic residues" evidence="1">
    <location>
        <begin position="228"/>
        <end position="253"/>
    </location>
</feature>
<feature type="compositionally biased region" description="Low complexity" evidence="1">
    <location>
        <begin position="435"/>
        <end position="446"/>
    </location>
</feature>
<feature type="compositionally biased region" description="Basic and acidic residues" evidence="1">
    <location>
        <begin position="553"/>
        <end position="563"/>
    </location>
</feature>
<feature type="region of interest" description="Disordered" evidence="1">
    <location>
        <begin position="426"/>
        <end position="452"/>
    </location>
</feature>
<sequence>MLEDFQLYKSRNLYDQIPKNPLLSSSQDQFVINNTLSQLLHYNTSPSQSMQTYQRYTDNLNQQNISLSNAKALGQNQMEYKSPLGVRVNANDLIGFDYNNFFNQIRSNSAQKIHQQAYQDPLSNDVQALQMQNMYMSRLLTQLQNQNSIQNQRVINVNQPIQFQNQSVQQNQNSQNPTSITIRSSGVNSQLMIQNILEQTLQPLKSLDSLKFTKVINDAASQITAELLRKSRQGKENEDQTRLSRNTNHETNYDRTQSNLSGSSKRKLKPEEFIQNLLGKAKTQKQRQNLLIKALLSQVDKNKARSQKSNASQEKIEDLDQATLSIQNDSPYPQRQKSQPRKKESSSQNTGLLGKGLGKSLKLKISRTKQNTPSQPSSRNMRKQIANQILKKAEIIKTPSLESSQHIQIPQNKSLEFLSQSFKKKVSFKEDKDGNSQNQKNQQDNNISRDSLPRISSLALALKEAKLKKQQELEDQQKLQQQQQSTIQQDQIQQQKSIKIEQNVNRLLAQYLSQNAIKTLPQGQKLAISNLNIPTSKQEAQYSSRNKLSARKFQSEKITEDRL</sequence>
<evidence type="ECO:0000313" key="2">
    <source>
        <dbReference type="EMBL" id="CDW87170.1"/>
    </source>
</evidence>
<reference evidence="2 3" key="1">
    <citation type="submission" date="2014-06" db="EMBL/GenBank/DDBJ databases">
        <authorList>
            <person name="Swart Estienne"/>
        </authorList>
    </citation>
    <scope>NUCLEOTIDE SEQUENCE [LARGE SCALE GENOMIC DNA]</scope>
    <source>
        <strain evidence="2 3">130c</strain>
    </source>
</reference>
<feature type="compositionally biased region" description="Polar residues" evidence="1">
    <location>
        <begin position="322"/>
        <end position="337"/>
    </location>
</feature>
<feature type="region of interest" description="Disordered" evidence="1">
    <location>
        <begin position="299"/>
        <end position="382"/>
    </location>
</feature>
<name>A0A078AXI1_STYLE</name>
<feature type="compositionally biased region" description="Polar residues" evidence="1">
    <location>
        <begin position="368"/>
        <end position="379"/>
    </location>
</feature>
<dbReference type="InParanoid" id="A0A078AXI1"/>
<feature type="region of interest" description="Disordered" evidence="1">
    <location>
        <begin position="228"/>
        <end position="268"/>
    </location>
</feature>
<gene>
    <name evidence="2" type="primary">Contig3132.g3349</name>
    <name evidence="2" type="ORF">STYLEM_16273</name>
</gene>
<feature type="compositionally biased region" description="Polar residues" evidence="1">
    <location>
        <begin position="254"/>
        <end position="263"/>
    </location>
</feature>
<evidence type="ECO:0000313" key="3">
    <source>
        <dbReference type="Proteomes" id="UP000039865"/>
    </source>
</evidence>
<organism evidence="2 3">
    <name type="scientific">Stylonychia lemnae</name>
    <name type="common">Ciliate</name>
    <dbReference type="NCBI Taxonomy" id="5949"/>
    <lineage>
        <taxon>Eukaryota</taxon>
        <taxon>Sar</taxon>
        <taxon>Alveolata</taxon>
        <taxon>Ciliophora</taxon>
        <taxon>Intramacronucleata</taxon>
        <taxon>Spirotrichea</taxon>
        <taxon>Stichotrichia</taxon>
        <taxon>Sporadotrichida</taxon>
        <taxon>Oxytrichidae</taxon>
        <taxon>Stylonychinae</taxon>
        <taxon>Stylonychia</taxon>
    </lineage>
</organism>
<protein>
    <submittedName>
        <fullName evidence="2">Uncharacterized protein</fullName>
    </submittedName>
</protein>
<dbReference type="AlphaFoldDB" id="A0A078AXI1"/>